<comment type="similarity">
    <text evidence="1">Belongs to the uracil-DNA glycosylase (UDG) superfamily. Type 4 (UDGa) family.</text>
</comment>
<dbReference type="OrthoDB" id="5290748at2"/>
<keyword evidence="4" id="KW-0479">Metal-binding</keyword>
<proteinExistence type="inferred from homology"/>
<evidence type="ECO:0000256" key="3">
    <source>
        <dbReference type="ARBA" id="ARBA00022485"/>
    </source>
</evidence>
<dbReference type="Pfam" id="PF13566">
    <property type="entry name" value="DUF4130"/>
    <property type="match status" value="1"/>
</dbReference>
<keyword evidence="8" id="KW-0411">Iron-sulfur</keyword>
<feature type="domain" description="Uracil-DNA glycosylase-like" evidence="10">
    <location>
        <begin position="317"/>
        <end position="472"/>
    </location>
</feature>
<organism evidence="11 12">
    <name type="scientific">Ramlibacter humi</name>
    <dbReference type="NCBI Taxonomy" id="2530451"/>
    <lineage>
        <taxon>Bacteria</taxon>
        <taxon>Pseudomonadati</taxon>
        <taxon>Pseudomonadota</taxon>
        <taxon>Betaproteobacteria</taxon>
        <taxon>Burkholderiales</taxon>
        <taxon>Comamonadaceae</taxon>
        <taxon>Ramlibacter</taxon>
    </lineage>
</organism>
<evidence type="ECO:0000313" key="12">
    <source>
        <dbReference type="Proteomes" id="UP000297839"/>
    </source>
</evidence>
<keyword evidence="5" id="KW-0227">DNA damage</keyword>
<dbReference type="EMBL" id="SMLK01000003">
    <property type="protein sequence ID" value="TFZ01907.1"/>
    <property type="molecule type" value="Genomic_DNA"/>
</dbReference>
<dbReference type="NCBIfam" id="TIGR03914">
    <property type="entry name" value="UDG_fam_dom"/>
    <property type="match status" value="1"/>
</dbReference>
<dbReference type="InterPro" id="IPR005122">
    <property type="entry name" value="Uracil-DNA_glycosylase-like"/>
</dbReference>
<evidence type="ECO:0000256" key="5">
    <source>
        <dbReference type="ARBA" id="ARBA00022763"/>
    </source>
</evidence>
<dbReference type="PANTHER" id="PTHR33693:SF9">
    <property type="entry name" value="TYPE-4 URACIL-DNA GLYCOSYLASE"/>
    <property type="match status" value="1"/>
</dbReference>
<evidence type="ECO:0000256" key="4">
    <source>
        <dbReference type="ARBA" id="ARBA00022723"/>
    </source>
</evidence>
<evidence type="ECO:0000256" key="1">
    <source>
        <dbReference type="ARBA" id="ARBA00006521"/>
    </source>
</evidence>
<dbReference type="InterPro" id="IPR051536">
    <property type="entry name" value="UDG_Type-4/5"/>
</dbReference>
<dbReference type="SMART" id="SM00987">
    <property type="entry name" value="UreE_C"/>
    <property type="match status" value="1"/>
</dbReference>
<keyword evidence="6" id="KW-0378">Hydrolase</keyword>
<dbReference type="SMART" id="SM00986">
    <property type="entry name" value="UDG"/>
    <property type="match status" value="1"/>
</dbReference>
<dbReference type="InterPro" id="IPR025404">
    <property type="entry name" value="DUF4130"/>
</dbReference>
<evidence type="ECO:0000256" key="8">
    <source>
        <dbReference type="ARBA" id="ARBA00023014"/>
    </source>
</evidence>
<gene>
    <name evidence="11" type="ORF">EZ216_12010</name>
</gene>
<dbReference type="GO" id="GO:0097506">
    <property type="term" value="F:deaminated base DNA N-glycosylase activity"/>
    <property type="evidence" value="ECO:0007669"/>
    <property type="project" value="UniProtKB-ARBA"/>
</dbReference>
<dbReference type="InterPro" id="IPR036895">
    <property type="entry name" value="Uracil-DNA_glycosylase-like_sf"/>
</dbReference>
<dbReference type="PANTHER" id="PTHR33693">
    <property type="entry name" value="TYPE-5 URACIL-DNA GLYCOSYLASE"/>
    <property type="match status" value="1"/>
</dbReference>
<accession>A0A4Z0BRG1</accession>
<evidence type="ECO:0000256" key="7">
    <source>
        <dbReference type="ARBA" id="ARBA00023004"/>
    </source>
</evidence>
<keyword evidence="7" id="KW-0408">Iron</keyword>
<sequence length="482" mass="54349">MPRLASETDLAGFRNEARELLAHQVPPEQVHWETLHTLSDDMFAQPVGEGEGRTRGLSRAATALVPASFLGLCEVVVLHHDPHRFALLYRLLWRLVHEPTLRHDPLDADMLQAQQMAQSVRRDIHKMKAFVRFRQVPDEEHAGEVVHVAWFEPAHHIVEAVSLWFARRFANMRWAILTPERSVQWDGQRLRFGPGGDRADAPGPDAGEALWLTYYESIFNPARLKMRQMRKEMPRKYWHNLPESQLIGGLSAQAVERSGSMIERPAEAPRKRVPKPVARNPVVTLHEDRIASLEDLKAATMRCRECPLGEFATQSVNGEGRVHAALMFVGEQPGDQEDLQGHPFVGPAGKLLDRALQALGIPRDAVFVSNAVKHFKFELRGKRRIHKSPTQREAAACLHWLEDEIALVKPKALVALGATAARSLMGQAVPVMSERGKWLTRQDGLKVLVTLHPSALLRMLPEEREQAFEDFVADLRKAKSVL</sequence>
<dbReference type="RefSeq" id="WP_135250007.1">
    <property type="nucleotide sequence ID" value="NZ_SMLK01000003.1"/>
</dbReference>
<comment type="caution">
    <text evidence="11">The sequence shown here is derived from an EMBL/GenBank/DDBJ whole genome shotgun (WGS) entry which is preliminary data.</text>
</comment>
<dbReference type="GO" id="GO:0006281">
    <property type="term" value="P:DNA repair"/>
    <property type="evidence" value="ECO:0007669"/>
    <property type="project" value="UniProtKB-KW"/>
</dbReference>
<dbReference type="Gene3D" id="3.40.470.10">
    <property type="entry name" value="Uracil-DNA glycosylase-like domain"/>
    <property type="match status" value="1"/>
</dbReference>
<dbReference type="Pfam" id="PF03167">
    <property type="entry name" value="UDG"/>
    <property type="match status" value="1"/>
</dbReference>
<dbReference type="SUPFAM" id="SSF52141">
    <property type="entry name" value="Uracil-DNA glycosylase-like"/>
    <property type="match status" value="1"/>
</dbReference>
<evidence type="ECO:0000259" key="10">
    <source>
        <dbReference type="SMART" id="SM00986"/>
    </source>
</evidence>
<keyword evidence="9" id="KW-0234">DNA repair</keyword>
<dbReference type="CDD" id="cd10030">
    <property type="entry name" value="UDG-F4_TTUDGA_SPO1dp_like"/>
    <property type="match status" value="1"/>
</dbReference>
<dbReference type="InterPro" id="IPR023875">
    <property type="entry name" value="DNA_repair_put"/>
</dbReference>
<evidence type="ECO:0000256" key="2">
    <source>
        <dbReference type="ARBA" id="ARBA00019403"/>
    </source>
</evidence>
<evidence type="ECO:0000313" key="11">
    <source>
        <dbReference type="EMBL" id="TFZ01907.1"/>
    </source>
</evidence>
<evidence type="ECO:0000256" key="6">
    <source>
        <dbReference type="ARBA" id="ARBA00022801"/>
    </source>
</evidence>
<evidence type="ECO:0000256" key="9">
    <source>
        <dbReference type="ARBA" id="ARBA00023204"/>
    </source>
</evidence>
<keyword evidence="3" id="KW-0004">4Fe-4S</keyword>
<dbReference type="AlphaFoldDB" id="A0A4Z0BRG1"/>
<protein>
    <recommendedName>
        <fullName evidence="2">Type-4 uracil-DNA glycosylase</fullName>
    </recommendedName>
</protein>
<dbReference type="InterPro" id="IPR005273">
    <property type="entry name" value="Ura-DNA_glyco_family4"/>
</dbReference>
<dbReference type="NCBIfam" id="TIGR00758">
    <property type="entry name" value="UDG_fam4"/>
    <property type="match status" value="1"/>
</dbReference>
<reference evidence="11 12" key="1">
    <citation type="submission" date="2019-03" db="EMBL/GenBank/DDBJ databases">
        <title>Ramlibacter sp. 18x22-1, whole genome shotgun sequence.</title>
        <authorList>
            <person name="Zhang X."/>
            <person name="Feng G."/>
            <person name="Zhu H."/>
        </authorList>
    </citation>
    <scope>NUCLEOTIDE SEQUENCE [LARGE SCALE GENOMIC DNA]</scope>
    <source>
        <strain evidence="11 12">18x22-1</strain>
    </source>
</reference>
<dbReference type="GO" id="GO:0046872">
    <property type="term" value="F:metal ion binding"/>
    <property type="evidence" value="ECO:0007669"/>
    <property type="project" value="UniProtKB-KW"/>
</dbReference>
<dbReference type="Proteomes" id="UP000297839">
    <property type="component" value="Unassembled WGS sequence"/>
</dbReference>
<name>A0A4Z0BRG1_9BURK</name>
<dbReference type="GO" id="GO:0051539">
    <property type="term" value="F:4 iron, 4 sulfur cluster binding"/>
    <property type="evidence" value="ECO:0007669"/>
    <property type="project" value="UniProtKB-KW"/>
</dbReference>
<dbReference type="NCBIfam" id="TIGR03915">
    <property type="entry name" value="SAM_7_link_chp"/>
    <property type="match status" value="1"/>
</dbReference>
<keyword evidence="12" id="KW-1185">Reference proteome</keyword>